<keyword evidence="5" id="KW-1185">Reference proteome</keyword>
<keyword evidence="1" id="KW-0539">Nucleus</keyword>
<feature type="domain" description="Zn(2)-C6 fungal-type" evidence="3">
    <location>
        <begin position="34"/>
        <end position="66"/>
    </location>
</feature>
<dbReference type="InterPro" id="IPR001138">
    <property type="entry name" value="Zn2Cys6_DnaBD"/>
</dbReference>
<reference evidence="4" key="1">
    <citation type="journal article" date="2023" name="Mol. Phylogenet. Evol.">
        <title>Genome-scale phylogeny and comparative genomics of the fungal order Sordariales.</title>
        <authorList>
            <person name="Hensen N."/>
            <person name="Bonometti L."/>
            <person name="Westerberg I."/>
            <person name="Brannstrom I.O."/>
            <person name="Guillou S."/>
            <person name="Cros-Aarteil S."/>
            <person name="Calhoun S."/>
            <person name="Haridas S."/>
            <person name="Kuo A."/>
            <person name="Mondo S."/>
            <person name="Pangilinan J."/>
            <person name="Riley R."/>
            <person name="LaButti K."/>
            <person name="Andreopoulos B."/>
            <person name="Lipzen A."/>
            <person name="Chen C."/>
            <person name="Yan M."/>
            <person name="Daum C."/>
            <person name="Ng V."/>
            <person name="Clum A."/>
            <person name="Steindorff A."/>
            <person name="Ohm R.A."/>
            <person name="Martin F."/>
            <person name="Silar P."/>
            <person name="Natvig D.O."/>
            <person name="Lalanne C."/>
            <person name="Gautier V."/>
            <person name="Ament-Velasquez S.L."/>
            <person name="Kruys A."/>
            <person name="Hutchinson M.I."/>
            <person name="Powell A.J."/>
            <person name="Barry K."/>
            <person name="Miller A.N."/>
            <person name="Grigoriev I.V."/>
            <person name="Debuchy R."/>
            <person name="Gladieux P."/>
            <person name="Hiltunen Thoren M."/>
            <person name="Johannesson H."/>
        </authorList>
    </citation>
    <scope>NUCLEOTIDE SEQUENCE</scope>
    <source>
        <strain evidence="4">CBS 118394</strain>
    </source>
</reference>
<gene>
    <name evidence="4" type="ORF">B0H66DRAFT_640848</name>
</gene>
<name>A0AAE0HZS3_9PEZI</name>
<dbReference type="PROSITE" id="PS50048">
    <property type="entry name" value="ZN2_CY6_FUNGAL_2"/>
    <property type="match status" value="1"/>
</dbReference>
<dbReference type="InterPro" id="IPR036864">
    <property type="entry name" value="Zn2-C6_fun-type_DNA-bd_sf"/>
</dbReference>
<evidence type="ECO:0000256" key="1">
    <source>
        <dbReference type="ARBA" id="ARBA00023242"/>
    </source>
</evidence>
<feature type="compositionally biased region" description="Low complexity" evidence="2">
    <location>
        <begin position="363"/>
        <end position="376"/>
    </location>
</feature>
<feature type="compositionally biased region" description="Basic and acidic residues" evidence="2">
    <location>
        <begin position="97"/>
        <end position="113"/>
    </location>
</feature>
<dbReference type="SMART" id="SM00066">
    <property type="entry name" value="GAL4"/>
    <property type="match status" value="1"/>
</dbReference>
<organism evidence="4 5">
    <name type="scientific">Apodospora peruviana</name>
    <dbReference type="NCBI Taxonomy" id="516989"/>
    <lineage>
        <taxon>Eukaryota</taxon>
        <taxon>Fungi</taxon>
        <taxon>Dikarya</taxon>
        <taxon>Ascomycota</taxon>
        <taxon>Pezizomycotina</taxon>
        <taxon>Sordariomycetes</taxon>
        <taxon>Sordariomycetidae</taxon>
        <taxon>Sordariales</taxon>
        <taxon>Lasiosphaeriaceae</taxon>
        <taxon>Apodospora</taxon>
    </lineage>
</organism>
<feature type="compositionally biased region" description="Low complexity" evidence="2">
    <location>
        <begin position="383"/>
        <end position="402"/>
    </location>
</feature>
<sequence>MFGALRWNEATKDHEHIKLSSDDSVDARGYTLVACDQCRIRKLKCNGDRNGCSRCLAATPSTVCVYSTKLTARAAKKRPRLILHPDKPLLDSSPGTHRAEDPKQSAGRTHDNDTAYINCSGLQTSPSYSESSSASSTSLSAGTANAPLREDTIPPLDCQQITWDTTFGVFLRHSDFDQDLLGSPCRNLDADIDPSFMDMGDSPGLVFPPSSPFTPTSTDWDSPMVPIAAPAERTVTTMNSITADYHSQTRSQATPAGNNISCACLGALAQLLEHMDVGGGGGVSSDDDAAGRRRRRTEDLDTLLMCLARGTRTCSEVLACTHCNACADNSMLVATIAQQLGSAARKASSRLLLPTWRHHQEQQQLRLLSEQQNQNQSHERITSTRTCSSSSSSSTHSSQESTRVNRTFKLMMTTDSGRRQRTARRVISDNNHGSSTTTVDDDDDDDDDDSGYSSLPAVSVGRYRIEAPETRLRLISDLVLLHIADFEALLNSLRERVGAGRGAYKLLAEEEYRVAKVGWMIQQVMKK</sequence>
<feature type="compositionally biased region" description="Low complexity" evidence="2">
    <location>
        <begin position="127"/>
        <end position="144"/>
    </location>
</feature>
<dbReference type="Gene3D" id="4.10.240.10">
    <property type="entry name" value="Zn(2)-C6 fungal-type DNA-binding domain"/>
    <property type="match status" value="1"/>
</dbReference>
<accession>A0AAE0HZS3</accession>
<dbReference type="AlphaFoldDB" id="A0AAE0HZS3"/>
<reference evidence="4" key="2">
    <citation type="submission" date="2023-06" db="EMBL/GenBank/DDBJ databases">
        <authorList>
            <consortium name="Lawrence Berkeley National Laboratory"/>
            <person name="Haridas S."/>
            <person name="Hensen N."/>
            <person name="Bonometti L."/>
            <person name="Westerberg I."/>
            <person name="Brannstrom I.O."/>
            <person name="Guillou S."/>
            <person name="Cros-Aarteil S."/>
            <person name="Calhoun S."/>
            <person name="Kuo A."/>
            <person name="Mondo S."/>
            <person name="Pangilinan J."/>
            <person name="Riley R."/>
            <person name="Labutti K."/>
            <person name="Andreopoulos B."/>
            <person name="Lipzen A."/>
            <person name="Chen C."/>
            <person name="Yanf M."/>
            <person name="Daum C."/>
            <person name="Ng V."/>
            <person name="Clum A."/>
            <person name="Steindorff A."/>
            <person name="Ohm R."/>
            <person name="Martin F."/>
            <person name="Silar P."/>
            <person name="Natvig D."/>
            <person name="Lalanne C."/>
            <person name="Gautier V."/>
            <person name="Ament-Velasquez S.L."/>
            <person name="Kruys A."/>
            <person name="Hutchinson M.I."/>
            <person name="Powell A.J."/>
            <person name="Barry K."/>
            <person name="Miller A.N."/>
            <person name="Grigoriev I.V."/>
            <person name="Debuchy R."/>
            <person name="Gladieux P."/>
            <person name="Thoren M.H."/>
            <person name="Johannesson H."/>
        </authorList>
    </citation>
    <scope>NUCLEOTIDE SEQUENCE</scope>
    <source>
        <strain evidence="4">CBS 118394</strain>
    </source>
</reference>
<comment type="caution">
    <text evidence="4">The sequence shown here is derived from an EMBL/GenBank/DDBJ whole genome shotgun (WGS) entry which is preliminary data.</text>
</comment>
<dbReference type="CDD" id="cd00067">
    <property type="entry name" value="GAL4"/>
    <property type="match status" value="1"/>
</dbReference>
<dbReference type="GO" id="GO:0000981">
    <property type="term" value="F:DNA-binding transcription factor activity, RNA polymerase II-specific"/>
    <property type="evidence" value="ECO:0007669"/>
    <property type="project" value="InterPro"/>
</dbReference>
<dbReference type="Pfam" id="PF00172">
    <property type="entry name" value="Zn_clus"/>
    <property type="match status" value="1"/>
</dbReference>
<evidence type="ECO:0000313" key="5">
    <source>
        <dbReference type="Proteomes" id="UP001283341"/>
    </source>
</evidence>
<feature type="compositionally biased region" description="Polar residues" evidence="2">
    <location>
        <begin position="428"/>
        <end position="438"/>
    </location>
</feature>
<evidence type="ECO:0000256" key="2">
    <source>
        <dbReference type="SAM" id="MobiDB-lite"/>
    </source>
</evidence>
<feature type="compositionally biased region" description="Acidic residues" evidence="2">
    <location>
        <begin position="439"/>
        <end position="450"/>
    </location>
</feature>
<dbReference type="SUPFAM" id="SSF57701">
    <property type="entry name" value="Zn2/Cys6 DNA-binding domain"/>
    <property type="match status" value="1"/>
</dbReference>
<dbReference type="PANTHER" id="PTHR31668">
    <property type="entry name" value="GLUCOSE TRANSPORT TRANSCRIPTION REGULATOR RGT1-RELATED-RELATED"/>
    <property type="match status" value="1"/>
</dbReference>
<dbReference type="PROSITE" id="PS00463">
    <property type="entry name" value="ZN2_CY6_FUNGAL_1"/>
    <property type="match status" value="1"/>
</dbReference>
<feature type="region of interest" description="Disordered" evidence="2">
    <location>
        <begin position="127"/>
        <end position="153"/>
    </location>
</feature>
<feature type="region of interest" description="Disordered" evidence="2">
    <location>
        <begin position="77"/>
        <end position="113"/>
    </location>
</feature>
<evidence type="ECO:0000259" key="3">
    <source>
        <dbReference type="PROSITE" id="PS50048"/>
    </source>
</evidence>
<dbReference type="GO" id="GO:0008270">
    <property type="term" value="F:zinc ion binding"/>
    <property type="evidence" value="ECO:0007669"/>
    <property type="project" value="InterPro"/>
</dbReference>
<proteinExistence type="predicted"/>
<feature type="region of interest" description="Disordered" evidence="2">
    <location>
        <begin position="363"/>
        <end position="455"/>
    </location>
</feature>
<protein>
    <recommendedName>
        <fullName evidence="3">Zn(2)-C6 fungal-type domain-containing protein</fullName>
    </recommendedName>
</protein>
<evidence type="ECO:0000313" key="4">
    <source>
        <dbReference type="EMBL" id="KAK3315924.1"/>
    </source>
</evidence>
<dbReference type="Proteomes" id="UP001283341">
    <property type="component" value="Unassembled WGS sequence"/>
</dbReference>
<dbReference type="EMBL" id="JAUEDM010000005">
    <property type="protein sequence ID" value="KAK3315924.1"/>
    <property type="molecule type" value="Genomic_DNA"/>
</dbReference>
<dbReference type="InterPro" id="IPR050797">
    <property type="entry name" value="Carb_Metab_Trans_Reg"/>
</dbReference>